<gene>
    <name evidence="2" type="ORF">XAT740_LOCUS47011</name>
</gene>
<sequence>MLSDTVFTLLVAVILLVSQCYSFPPDSTGDYDLRTAGQGAERTTGTTTTTTTITTTKTTTTTTITTTKTTTKTTTTTRTTTTTTTPAPEVDREWEDLVLAGPTVVNYLSLFMVLASRKDQNVTAPAQYTVKYLSNIQSLRSILIRISAEMRITFELASDDLIRTQISMEQIPDHIKAGLVLIQSAPNDLLAKLLPYTLRNVDRAANEGSSITKPTLQRLMTLGLWFDELVTLLNSTLAAAAVADKNHAEETAAYAGDIKKQWNLLIRLFQKFSDRADLTQTSVSQNFIDLIDKAQKSNELSTQAQRKTQLDKLIPVAIAIDQSSFLLDMMSRTYNEISKDHMATQITTSNNYLKAANESTRAKYQRQLWQNTLEQSIKVARLAQDRQNKFAETSPDRQTMYSAYAQSVQAT</sequence>
<keyword evidence="3" id="KW-1185">Reference proteome</keyword>
<evidence type="ECO:0000256" key="1">
    <source>
        <dbReference type="SAM" id="SignalP"/>
    </source>
</evidence>
<feature type="chain" id="PRO_5032357401" evidence="1">
    <location>
        <begin position="23"/>
        <end position="411"/>
    </location>
</feature>
<dbReference type="EMBL" id="CAJNOR010006431">
    <property type="protein sequence ID" value="CAF1595143.1"/>
    <property type="molecule type" value="Genomic_DNA"/>
</dbReference>
<protein>
    <submittedName>
        <fullName evidence="2">Uncharacterized protein</fullName>
    </submittedName>
</protein>
<dbReference type="AlphaFoldDB" id="A0A816AG22"/>
<evidence type="ECO:0000313" key="2">
    <source>
        <dbReference type="EMBL" id="CAF1595143.1"/>
    </source>
</evidence>
<dbReference type="PANTHER" id="PTHR33488">
    <property type="entry name" value="ZGC:162509"/>
    <property type="match status" value="1"/>
</dbReference>
<feature type="signal peptide" evidence="1">
    <location>
        <begin position="1"/>
        <end position="22"/>
    </location>
</feature>
<dbReference type="Proteomes" id="UP000663828">
    <property type="component" value="Unassembled WGS sequence"/>
</dbReference>
<name>A0A816AG22_ADIRI</name>
<accession>A0A816AG22</accession>
<keyword evidence="1" id="KW-0732">Signal</keyword>
<dbReference type="PANTHER" id="PTHR33488:SF2">
    <property type="entry name" value="EARLY ENDOSOME ANTIGEN 1-LIKE"/>
    <property type="match status" value="1"/>
</dbReference>
<proteinExistence type="predicted"/>
<reference evidence="2" key="1">
    <citation type="submission" date="2021-02" db="EMBL/GenBank/DDBJ databases">
        <authorList>
            <person name="Nowell W R."/>
        </authorList>
    </citation>
    <scope>NUCLEOTIDE SEQUENCE</scope>
</reference>
<evidence type="ECO:0000313" key="3">
    <source>
        <dbReference type="Proteomes" id="UP000663828"/>
    </source>
</evidence>
<organism evidence="2 3">
    <name type="scientific">Adineta ricciae</name>
    <name type="common">Rotifer</name>
    <dbReference type="NCBI Taxonomy" id="249248"/>
    <lineage>
        <taxon>Eukaryota</taxon>
        <taxon>Metazoa</taxon>
        <taxon>Spiralia</taxon>
        <taxon>Gnathifera</taxon>
        <taxon>Rotifera</taxon>
        <taxon>Eurotatoria</taxon>
        <taxon>Bdelloidea</taxon>
        <taxon>Adinetida</taxon>
        <taxon>Adinetidae</taxon>
        <taxon>Adineta</taxon>
    </lineage>
</organism>
<comment type="caution">
    <text evidence="2">The sequence shown here is derived from an EMBL/GenBank/DDBJ whole genome shotgun (WGS) entry which is preliminary data.</text>
</comment>